<dbReference type="GO" id="GO:0016787">
    <property type="term" value="F:hydrolase activity"/>
    <property type="evidence" value="ECO:0007669"/>
    <property type="project" value="UniProtKB-KW"/>
</dbReference>
<proteinExistence type="predicted"/>
<sequence>MKIFHSKDFVITAQGISSVESITIGGIKQSILIQADNPGAPVLLFIHGGPSMPVPGVSNRGRDYALVMTTKELVKHFTVVFWDQRGTGKSYAKQIQKNTMNLKQFIQDGCEVTDYLRNRFSQEKIHLMAHSWGSVIGLSLAASYPEKYYSYTGFSQITNWVENDKLSYKWLMEISKVKNHQKAIKDLLAVGEPPYLDGFKQWAAIRKWQFKYNSMFHDAGDKKSATFFSGLKIMLQSPDYSLIDVYNSLIRGFKLSYTEELLNDINTFDFFTEVPSLQIPVMFIHGSKEKHVMPELIKRYYENLDAPEGKRLLWSDKSSHAFHLDDARENEQRLIQYLL</sequence>
<evidence type="ECO:0000313" key="2">
    <source>
        <dbReference type="EMBL" id="KLV20653.1"/>
    </source>
</evidence>
<organism evidence="2 3">
    <name type="scientific">Niallia circulans</name>
    <name type="common">Bacillus circulans</name>
    <dbReference type="NCBI Taxonomy" id="1397"/>
    <lineage>
        <taxon>Bacteria</taxon>
        <taxon>Bacillati</taxon>
        <taxon>Bacillota</taxon>
        <taxon>Bacilli</taxon>
        <taxon>Bacillales</taxon>
        <taxon>Bacillaceae</taxon>
        <taxon>Niallia</taxon>
    </lineage>
</organism>
<keyword evidence="3" id="KW-1185">Reference proteome</keyword>
<dbReference type="InterPro" id="IPR000073">
    <property type="entry name" value="AB_hydrolase_1"/>
</dbReference>
<dbReference type="RefSeq" id="WP_031536996.1">
    <property type="nucleotide sequence ID" value="NZ_JAPWCI010000038.1"/>
</dbReference>
<dbReference type="PATRIC" id="fig|1397.4.peg.3782"/>
<comment type="caution">
    <text evidence="2">The sequence shown here is derived from an EMBL/GenBank/DDBJ whole genome shotgun (WGS) entry which is preliminary data.</text>
</comment>
<dbReference type="PANTHER" id="PTHR43433">
    <property type="entry name" value="HYDROLASE, ALPHA/BETA FOLD FAMILY PROTEIN"/>
    <property type="match status" value="1"/>
</dbReference>
<dbReference type="PANTHER" id="PTHR43433:SF10">
    <property type="entry name" value="AB HYDROLASE-1 DOMAIN-CONTAINING PROTEIN"/>
    <property type="match status" value="1"/>
</dbReference>
<name>A0A0J1I3Z4_NIACI</name>
<protein>
    <submittedName>
        <fullName evidence="2">Alpha/beta hydrolase</fullName>
    </submittedName>
</protein>
<dbReference type="Pfam" id="PF00561">
    <property type="entry name" value="Abhydrolase_1"/>
    <property type="match status" value="1"/>
</dbReference>
<accession>A0A0J1I3Z4</accession>
<evidence type="ECO:0000313" key="3">
    <source>
        <dbReference type="Proteomes" id="UP000036045"/>
    </source>
</evidence>
<dbReference type="InterPro" id="IPR029058">
    <property type="entry name" value="AB_hydrolase_fold"/>
</dbReference>
<dbReference type="OrthoDB" id="53505at2"/>
<feature type="domain" description="AB hydrolase-1" evidence="1">
    <location>
        <begin position="41"/>
        <end position="173"/>
    </location>
</feature>
<dbReference type="Proteomes" id="UP000036045">
    <property type="component" value="Unassembled WGS sequence"/>
</dbReference>
<dbReference type="InterPro" id="IPR050471">
    <property type="entry name" value="AB_hydrolase"/>
</dbReference>
<keyword evidence="2" id="KW-0378">Hydrolase</keyword>
<reference evidence="2 3" key="1">
    <citation type="submission" date="2015-05" db="EMBL/GenBank/DDBJ databases">
        <title>Whole genome sequence and identification of bacterial endophytes from Costus igneus.</title>
        <authorList>
            <person name="Lee Y.P."/>
            <person name="Gan H.M."/>
            <person name="Eng W."/>
            <person name="Wheatley M.S."/>
            <person name="Caraballo A."/>
            <person name="Polter S."/>
            <person name="Savka M.A."/>
            <person name="Hudson A.O."/>
        </authorList>
    </citation>
    <scope>NUCLEOTIDE SEQUENCE [LARGE SCALE GENOMIC DNA]</scope>
    <source>
        <strain evidence="2 3">RIT379</strain>
    </source>
</reference>
<dbReference type="AlphaFoldDB" id="A0A0J1I3Z4"/>
<evidence type="ECO:0000259" key="1">
    <source>
        <dbReference type="Pfam" id="PF00561"/>
    </source>
</evidence>
<dbReference type="Gene3D" id="3.40.50.1820">
    <property type="entry name" value="alpha/beta hydrolase"/>
    <property type="match status" value="1"/>
</dbReference>
<gene>
    <name evidence="2" type="ORF">ABW02_23270</name>
</gene>
<dbReference type="SUPFAM" id="SSF53474">
    <property type="entry name" value="alpha/beta-Hydrolases"/>
    <property type="match status" value="1"/>
</dbReference>
<dbReference type="EMBL" id="LDPH01000038">
    <property type="protein sequence ID" value="KLV20653.1"/>
    <property type="molecule type" value="Genomic_DNA"/>
</dbReference>